<dbReference type="Pfam" id="PF14815">
    <property type="entry name" value="NUDIX_4"/>
    <property type="match status" value="1"/>
</dbReference>
<dbReference type="InterPro" id="IPR047127">
    <property type="entry name" value="MutT-like"/>
</dbReference>
<dbReference type="AlphaFoldDB" id="A0A557S050"/>
<dbReference type="PROSITE" id="PS00893">
    <property type="entry name" value="NUDIX_BOX"/>
    <property type="match status" value="1"/>
</dbReference>
<evidence type="ECO:0000256" key="1">
    <source>
        <dbReference type="ARBA" id="ARBA00001946"/>
    </source>
</evidence>
<dbReference type="GO" id="GO:0035539">
    <property type="term" value="F:8-oxo-7,8-dihydrodeoxyguanosine triphosphate pyrophosphatase activity"/>
    <property type="evidence" value="ECO:0007669"/>
    <property type="project" value="UniProtKB-EC"/>
</dbReference>
<evidence type="ECO:0000313" key="20">
    <source>
        <dbReference type="EMBL" id="TVO70785.1"/>
    </source>
</evidence>
<comment type="caution">
    <text evidence="20">The sequence shown here is derived from an EMBL/GenBank/DDBJ whole genome shotgun (WGS) entry which is preliminary data.</text>
</comment>
<dbReference type="InterPro" id="IPR020084">
    <property type="entry name" value="NUDIX_hydrolase_CS"/>
</dbReference>
<comment type="similarity">
    <text evidence="2">Belongs to the Nudix hydrolase family.</text>
</comment>
<accession>A0A557S050</accession>
<dbReference type="GO" id="GO:0046872">
    <property type="term" value="F:metal ion binding"/>
    <property type="evidence" value="ECO:0007669"/>
    <property type="project" value="UniProtKB-KW"/>
</dbReference>
<dbReference type="InterPro" id="IPR029119">
    <property type="entry name" value="MutY_C"/>
</dbReference>
<keyword evidence="3" id="KW-0515">Mutator protein</keyword>
<feature type="binding site" evidence="17">
    <location>
        <position position="28"/>
    </location>
    <ligand>
        <name>8-oxo-dGTP</name>
        <dbReference type="ChEBI" id="CHEBI:77896"/>
    </ligand>
</feature>
<dbReference type="OrthoDB" id="9810648at2"/>
<dbReference type="Proteomes" id="UP000316649">
    <property type="component" value="Unassembled WGS sequence"/>
</dbReference>
<keyword evidence="6" id="KW-0227">DNA damage</keyword>
<keyword evidence="7 20" id="KW-0378">Hydrolase</keyword>
<evidence type="ECO:0000256" key="3">
    <source>
        <dbReference type="ARBA" id="ARBA00022457"/>
    </source>
</evidence>
<dbReference type="PANTHER" id="PTHR47707">
    <property type="entry name" value="8-OXO-DGTP DIPHOSPHATASE"/>
    <property type="match status" value="1"/>
</dbReference>
<gene>
    <name evidence="20" type="ORF">FHP88_15090</name>
</gene>
<dbReference type="InterPro" id="IPR015797">
    <property type="entry name" value="NUDIX_hydrolase-like_dom_sf"/>
</dbReference>
<organism evidence="20 21">
    <name type="scientific">Sedimenticola selenatireducens</name>
    <dbReference type="NCBI Taxonomy" id="191960"/>
    <lineage>
        <taxon>Bacteria</taxon>
        <taxon>Pseudomonadati</taxon>
        <taxon>Pseudomonadota</taxon>
        <taxon>Gammaproteobacteria</taxon>
        <taxon>Chromatiales</taxon>
        <taxon>Sedimenticolaceae</taxon>
        <taxon>Sedimenticola</taxon>
    </lineage>
</organism>
<keyword evidence="9" id="KW-0234">DNA repair</keyword>
<dbReference type="InterPro" id="IPR003561">
    <property type="entry name" value="Mutator_MutT"/>
</dbReference>
<dbReference type="GO" id="GO:0006281">
    <property type="term" value="P:DNA repair"/>
    <property type="evidence" value="ECO:0007669"/>
    <property type="project" value="UniProtKB-KW"/>
</dbReference>
<keyword evidence="8 18" id="KW-0460">Magnesium</keyword>
<evidence type="ECO:0000256" key="4">
    <source>
        <dbReference type="ARBA" id="ARBA00022705"/>
    </source>
</evidence>
<feature type="binding site" evidence="17">
    <location>
        <position position="23"/>
    </location>
    <ligand>
        <name>8-oxo-dGTP</name>
        <dbReference type="ChEBI" id="CHEBI:77896"/>
    </ligand>
</feature>
<dbReference type="PRINTS" id="PR00502">
    <property type="entry name" value="NUDIXFAMILY"/>
</dbReference>
<dbReference type="FunFam" id="3.90.79.10:FF:000014">
    <property type="entry name" value="8-oxo-dGTP diphosphatase MutT"/>
    <property type="match status" value="1"/>
</dbReference>
<evidence type="ECO:0000256" key="12">
    <source>
        <dbReference type="ARBA" id="ARBA00038905"/>
    </source>
</evidence>
<dbReference type="EC" id="3.6.1.55" evidence="12"/>
<dbReference type="PANTHER" id="PTHR47707:SF1">
    <property type="entry name" value="NUDIX HYDROLASE FAMILY PROTEIN"/>
    <property type="match status" value="1"/>
</dbReference>
<evidence type="ECO:0000256" key="5">
    <source>
        <dbReference type="ARBA" id="ARBA00022723"/>
    </source>
</evidence>
<dbReference type="InterPro" id="IPR036206">
    <property type="entry name" value="ThiamineP_synth_sf"/>
</dbReference>
<feature type="binding site" evidence="17">
    <location>
        <begin position="34"/>
        <end position="37"/>
    </location>
    <ligand>
        <name>8-oxo-dGTP</name>
        <dbReference type="ChEBI" id="CHEBI:77896"/>
    </ligand>
</feature>
<evidence type="ECO:0000256" key="18">
    <source>
        <dbReference type="PIRSR" id="PIRSR603561-2"/>
    </source>
</evidence>
<evidence type="ECO:0000256" key="11">
    <source>
        <dbReference type="ARBA" id="ARBA00036904"/>
    </source>
</evidence>
<evidence type="ECO:0000256" key="14">
    <source>
        <dbReference type="ARBA" id="ARBA00041592"/>
    </source>
</evidence>
<protein>
    <recommendedName>
        <fullName evidence="13">8-oxo-dGTP diphosphatase</fullName>
        <ecNumber evidence="12">3.6.1.55</ecNumber>
    </recommendedName>
    <alternativeName>
        <fullName evidence="16">7,8-dihydro-8-oxoguanine-triphosphatase</fullName>
    </alternativeName>
    <alternativeName>
        <fullName evidence="15">Mutator protein MutT</fullName>
    </alternativeName>
    <alternativeName>
        <fullName evidence="14">dGTP pyrophosphohydrolase</fullName>
    </alternativeName>
</protein>
<dbReference type="InterPro" id="IPR000086">
    <property type="entry name" value="NUDIX_hydrolase_dom"/>
</dbReference>
<keyword evidence="4" id="KW-0235">DNA replication</keyword>
<dbReference type="GO" id="GO:0044716">
    <property type="term" value="F:8-oxo-GDP phosphatase activity"/>
    <property type="evidence" value="ECO:0007669"/>
    <property type="project" value="TreeGrafter"/>
</dbReference>
<dbReference type="InterPro" id="IPR013785">
    <property type="entry name" value="Aldolase_TIM"/>
</dbReference>
<evidence type="ECO:0000256" key="10">
    <source>
        <dbReference type="ARBA" id="ARBA00035861"/>
    </source>
</evidence>
<dbReference type="SUPFAM" id="SSF55811">
    <property type="entry name" value="Nudix"/>
    <property type="match status" value="1"/>
</dbReference>
<evidence type="ECO:0000256" key="13">
    <source>
        <dbReference type="ARBA" id="ARBA00040794"/>
    </source>
</evidence>
<evidence type="ECO:0000256" key="7">
    <source>
        <dbReference type="ARBA" id="ARBA00022801"/>
    </source>
</evidence>
<evidence type="ECO:0000259" key="19">
    <source>
        <dbReference type="PROSITE" id="PS51462"/>
    </source>
</evidence>
<evidence type="ECO:0000256" key="16">
    <source>
        <dbReference type="ARBA" id="ARBA00042798"/>
    </source>
</evidence>
<comment type="catalytic activity">
    <reaction evidence="11">
        <text>8-oxo-GTP + H2O = 8-oxo-GMP + diphosphate + H(+)</text>
        <dbReference type="Rhea" id="RHEA:67616"/>
        <dbReference type="ChEBI" id="CHEBI:15377"/>
        <dbReference type="ChEBI" id="CHEBI:15378"/>
        <dbReference type="ChEBI" id="CHEBI:33019"/>
        <dbReference type="ChEBI" id="CHEBI:143553"/>
        <dbReference type="ChEBI" id="CHEBI:145694"/>
    </reaction>
</comment>
<comment type="catalytic activity">
    <reaction evidence="10">
        <text>8-oxo-dGTP + H2O = 8-oxo-dGMP + diphosphate + H(+)</text>
        <dbReference type="Rhea" id="RHEA:31575"/>
        <dbReference type="ChEBI" id="CHEBI:15377"/>
        <dbReference type="ChEBI" id="CHEBI:15378"/>
        <dbReference type="ChEBI" id="CHEBI:33019"/>
        <dbReference type="ChEBI" id="CHEBI:63224"/>
        <dbReference type="ChEBI" id="CHEBI:77896"/>
        <dbReference type="EC" id="3.6.1.55"/>
    </reaction>
</comment>
<reference evidence="20 21" key="1">
    <citation type="submission" date="2019-07" db="EMBL/GenBank/DDBJ databases">
        <title>The pathways for chlorine oxyanion respiration interact through the shared metabolite chlorate.</title>
        <authorList>
            <person name="Barnum T.P."/>
            <person name="Cheng Y."/>
            <person name="Hill K.A."/>
            <person name="Lucas L.N."/>
            <person name="Carlson H.K."/>
            <person name="Coates J.D."/>
        </authorList>
    </citation>
    <scope>NUCLEOTIDE SEQUENCE [LARGE SCALE GENOMIC DNA]</scope>
    <source>
        <strain evidence="20 21">BK-1</strain>
    </source>
</reference>
<dbReference type="GO" id="GO:0044715">
    <property type="term" value="F:8-oxo-dGDP phosphatase activity"/>
    <property type="evidence" value="ECO:0007669"/>
    <property type="project" value="TreeGrafter"/>
</dbReference>
<proteinExistence type="inferred from homology"/>
<feature type="binding site" evidence="18">
    <location>
        <position position="57"/>
    </location>
    <ligand>
        <name>Mg(2+)</name>
        <dbReference type="ChEBI" id="CHEBI:18420"/>
    </ligand>
</feature>
<dbReference type="PROSITE" id="PS51462">
    <property type="entry name" value="NUDIX"/>
    <property type="match status" value="1"/>
</dbReference>
<dbReference type="NCBIfam" id="NF006530">
    <property type="entry name" value="PRK08999.1"/>
    <property type="match status" value="1"/>
</dbReference>
<keyword evidence="5 18" id="KW-0479">Metal-binding</keyword>
<dbReference type="RefSeq" id="WP_144359922.1">
    <property type="nucleotide sequence ID" value="NZ_VMNH01000023.1"/>
</dbReference>
<dbReference type="CDD" id="cd03425">
    <property type="entry name" value="NUDIX_MutT_NudA_like"/>
    <property type="match status" value="1"/>
</dbReference>
<dbReference type="CDD" id="cd00564">
    <property type="entry name" value="TMP_TenI"/>
    <property type="match status" value="1"/>
</dbReference>
<dbReference type="Gene3D" id="3.20.20.70">
    <property type="entry name" value="Aldolase class I"/>
    <property type="match status" value="1"/>
</dbReference>
<dbReference type="Pfam" id="PF02581">
    <property type="entry name" value="TMP-TENI"/>
    <property type="match status" value="1"/>
</dbReference>
<evidence type="ECO:0000256" key="6">
    <source>
        <dbReference type="ARBA" id="ARBA00022763"/>
    </source>
</evidence>
<feature type="domain" description="Nudix hydrolase" evidence="19">
    <location>
        <begin position="3"/>
        <end position="128"/>
    </location>
</feature>
<evidence type="ECO:0000256" key="9">
    <source>
        <dbReference type="ARBA" id="ARBA00023204"/>
    </source>
</evidence>
<name>A0A557S050_9GAMM</name>
<dbReference type="GO" id="GO:0009228">
    <property type="term" value="P:thiamine biosynthetic process"/>
    <property type="evidence" value="ECO:0007669"/>
    <property type="project" value="UniProtKB-KW"/>
</dbReference>
<dbReference type="GO" id="GO:0006260">
    <property type="term" value="P:DNA replication"/>
    <property type="evidence" value="ECO:0007669"/>
    <property type="project" value="UniProtKB-KW"/>
</dbReference>
<dbReference type="Gene3D" id="3.90.79.10">
    <property type="entry name" value="Nucleoside Triphosphate Pyrophosphohydrolase"/>
    <property type="match status" value="1"/>
</dbReference>
<evidence type="ECO:0000256" key="15">
    <source>
        <dbReference type="ARBA" id="ARBA00041979"/>
    </source>
</evidence>
<dbReference type="NCBIfam" id="TIGR00586">
    <property type="entry name" value="mutt"/>
    <property type="match status" value="1"/>
</dbReference>
<evidence type="ECO:0000256" key="2">
    <source>
        <dbReference type="ARBA" id="ARBA00005582"/>
    </source>
</evidence>
<evidence type="ECO:0000256" key="8">
    <source>
        <dbReference type="ARBA" id="ARBA00022842"/>
    </source>
</evidence>
<dbReference type="InterPro" id="IPR022998">
    <property type="entry name" value="ThiamineP_synth_TenI"/>
</dbReference>
<dbReference type="InterPro" id="IPR020476">
    <property type="entry name" value="Nudix_hydrolase"/>
</dbReference>
<comment type="cofactor">
    <cofactor evidence="1 18">
        <name>Mg(2+)</name>
        <dbReference type="ChEBI" id="CHEBI:18420"/>
    </cofactor>
</comment>
<dbReference type="SUPFAM" id="SSF51391">
    <property type="entry name" value="Thiamin phosphate synthase"/>
    <property type="match status" value="1"/>
</dbReference>
<sequence>MFPIHVAVAVIQNLEGKILLTRRQEHTHQGGLWEFPGGKVERREDLAQALRREIREELGIEVITHQPLISITHAYPEKTVRLDVHSILKYAGVPYGMEGQPLEWVSIEALHDYPMPAADRPICNALKLPDTYLITGPDPKAMKPFLRSLEVSLDQDIKLVQLRAPGLSDDEYRSLAAAAYKLCQRYGAKMLANASLGLIDKIDTDGVHLTSLQLTKLSDRPVSSGKWLAASCHNQRELEQAAALGVDFCVLSPVLATASHPQANPLGWDQFSEHLKHVNMPVYALGGLDRKHIPQAKMAGGQGIAAISALWAQG</sequence>
<dbReference type="GO" id="GO:0008413">
    <property type="term" value="F:8-oxo-7,8-dihydroguanosine triphosphate pyrophosphatase activity"/>
    <property type="evidence" value="ECO:0007669"/>
    <property type="project" value="InterPro"/>
</dbReference>
<feature type="binding site" evidence="18">
    <location>
        <position position="37"/>
    </location>
    <ligand>
        <name>Mg(2+)</name>
        <dbReference type="ChEBI" id="CHEBI:18420"/>
    </ligand>
</feature>
<dbReference type="EMBL" id="VMNH01000023">
    <property type="protein sequence ID" value="TVO70785.1"/>
    <property type="molecule type" value="Genomic_DNA"/>
</dbReference>
<evidence type="ECO:0000256" key="17">
    <source>
        <dbReference type="PIRSR" id="PIRSR603561-1"/>
    </source>
</evidence>
<evidence type="ECO:0000313" key="21">
    <source>
        <dbReference type="Proteomes" id="UP000316649"/>
    </source>
</evidence>
<keyword evidence="21" id="KW-1185">Reference proteome</keyword>